<evidence type="ECO:0000313" key="1">
    <source>
        <dbReference type="EMBL" id="CAK7326600.1"/>
    </source>
</evidence>
<gene>
    <name evidence="1" type="ORF">DCAF_LOCUS4302</name>
</gene>
<reference evidence="1 2" key="1">
    <citation type="submission" date="2024-01" db="EMBL/GenBank/DDBJ databases">
        <authorList>
            <person name="Waweru B."/>
        </authorList>
    </citation>
    <scope>NUCLEOTIDE SEQUENCE [LARGE SCALE GENOMIC DNA]</scope>
</reference>
<keyword evidence="2" id="KW-1185">Reference proteome</keyword>
<dbReference type="Gene3D" id="3.40.50.620">
    <property type="entry name" value="HUPs"/>
    <property type="match status" value="1"/>
</dbReference>
<comment type="caution">
    <text evidence="1">The sequence shown here is derived from an EMBL/GenBank/DDBJ whole genome shotgun (WGS) entry which is preliminary data.</text>
</comment>
<dbReference type="Proteomes" id="UP001314170">
    <property type="component" value="Unassembled WGS sequence"/>
</dbReference>
<sequence length="170" mass="19226">MEEQIEGSNKKVMVIIDESEYSYHAFMWVLDHLRGFITDSPLVIFAALPTPNCNFAYGAQLGTAALYCPVSPNLIGAMQETSKKVLLGILEKAVNICASRGVKAEIIAEAGEPYELISSAVQKNKINLLVFINEFFLDLCKSHEWYVRTPFKMRYCINMNMPSREIMTYN</sequence>
<dbReference type="AlphaFoldDB" id="A0AAV1R0R8"/>
<accession>A0AAV1R0R8</accession>
<dbReference type="PANTHER" id="PTHR31964">
    <property type="entry name" value="ADENINE NUCLEOTIDE ALPHA HYDROLASES-LIKE SUPERFAMILY PROTEIN"/>
    <property type="match status" value="1"/>
</dbReference>
<proteinExistence type="predicted"/>
<name>A0AAV1R0R8_9ROSI</name>
<dbReference type="PANTHER" id="PTHR31964:SF134">
    <property type="entry name" value="ADENINE NUCLEOTIDE ALPHA HYDROLASES-LIKE SUPERFAMILY PROTEIN"/>
    <property type="match status" value="1"/>
</dbReference>
<protein>
    <recommendedName>
        <fullName evidence="3">UspA domain-containing protein</fullName>
    </recommendedName>
</protein>
<evidence type="ECO:0008006" key="3">
    <source>
        <dbReference type="Google" id="ProtNLM"/>
    </source>
</evidence>
<dbReference type="InterPro" id="IPR014729">
    <property type="entry name" value="Rossmann-like_a/b/a_fold"/>
</dbReference>
<organism evidence="1 2">
    <name type="scientific">Dovyalis caffra</name>
    <dbReference type="NCBI Taxonomy" id="77055"/>
    <lineage>
        <taxon>Eukaryota</taxon>
        <taxon>Viridiplantae</taxon>
        <taxon>Streptophyta</taxon>
        <taxon>Embryophyta</taxon>
        <taxon>Tracheophyta</taxon>
        <taxon>Spermatophyta</taxon>
        <taxon>Magnoliopsida</taxon>
        <taxon>eudicotyledons</taxon>
        <taxon>Gunneridae</taxon>
        <taxon>Pentapetalae</taxon>
        <taxon>rosids</taxon>
        <taxon>fabids</taxon>
        <taxon>Malpighiales</taxon>
        <taxon>Salicaceae</taxon>
        <taxon>Flacourtieae</taxon>
        <taxon>Dovyalis</taxon>
    </lineage>
</organism>
<dbReference type="EMBL" id="CAWUPB010000851">
    <property type="protein sequence ID" value="CAK7326600.1"/>
    <property type="molecule type" value="Genomic_DNA"/>
</dbReference>
<evidence type="ECO:0000313" key="2">
    <source>
        <dbReference type="Proteomes" id="UP001314170"/>
    </source>
</evidence>
<dbReference type="SUPFAM" id="SSF52402">
    <property type="entry name" value="Adenine nucleotide alpha hydrolases-like"/>
    <property type="match status" value="1"/>
</dbReference>